<feature type="coiled-coil region" evidence="1">
    <location>
        <begin position="232"/>
        <end position="266"/>
    </location>
</feature>
<organism evidence="2 3">
    <name type="scientific">phage Lak_Megaphage_Sonny</name>
    <dbReference type="NCBI Taxonomy" id="3109229"/>
    <lineage>
        <taxon>Viruses</taxon>
        <taxon>Duplodnaviria</taxon>
        <taxon>Heunggongvirae</taxon>
        <taxon>Uroviricota</taxon>
        <taxon>Caudoviricetes</taxon>
        <taxon>Caudoviricetes code 15 clade</taxon>
    </lineage>
</organism>
<dbReference type="Proteomes" id="UP001358193">
    <property type="component" value="Segment"/>
</dbReference>
<evidence type="ECO:0000256" key="1">
    <source>
        <dbReference type="SAM" id="Coils"/>
    </source>
</evidence>
<evidence type="ECO:0000313" key="2">
    <source>
        <dbReference type="EMBL" id="WQJ53678.1"/>
    </source>
</evidence>
<name>A0ABZ0Z3E2_9CAUD</name>
<evidence type="ECO:0000313" key="3">
    <source>
        <dbReference type="Proteomes" id="UP001358193"/>
    </source>
</evidence>
<reference evidence="2 3" key="1">
    <citation type="submission" date="2023-11" db="EMBL/GenBank/DDBJ databases">
        <authorList>
            <person name="Cook R."/>
            <person name="Crisci M."/>
            <person name="Pye H."/>
            <person name="Adriaenssens E."/>
            <person name="Santini J."/>
        </authorList>
    </citation>
    <scope>NUCLEOTIDE SEQUENCE [LARGE SCALE GENOMIC DNA]</scope>
    <source>
        <strain evidence="2">Lak_Megaphage_Sonny</strain>
    </source>
</reference>
<proteinExistence type="predicted"/>
<dbReference type="EMBL" id="OR769223">
    <property type="protein sequence ID" value="WQJ53678.1"/>
    <property type="molecule type" value="Genomic_DNA"/>
</dbReference>
<keyword evidence="1" id="KW-0175">Coiled coil</keyword>
<sequence>MIEVVVKKKLNGKLSYFITHENLNYILSNRFSFETAYIADSAKPDKIYKISNILPTGCILYTRQSIDIFRTSNGKTYRSIPKEGQSLLIFKDLIEHENYLKTYNTEMDNQKNNFENFAKSLMNAVNDFSSCFDEKHSALDLLAEMLEGKNDCKCNCKHDEKSNANTKQNHCKCNTSCAFSLSIGNNGVHVYRTNDKFYINDVEVSEEDYNNAVDVLGNTGNMQVKIDSIKDILENSTKNSEMNKRIAELEARILEAQKEIESLRRK</sequence>
<protein>
    <submittedName>
        <fullName evidence="2">Uncharacterized protein</fullName>
    </submittedName>
</protein>
<keyword evidence="3" id="KW-1185">Reference proteome</keyword>
<accession>A0ABZ0Z3E2</accession>